<gene>
    <name evidence="1" type="ORF">NSCI0253_LOCUS11610</name>
</gene>
<dbReference type="AlphaFoldDB" id="A0A7S0ZZG9"/>
<accession>A0A7S0ZZG9</accession>
<evidence type="ECO:0000313" key="1">
    <source>
        <dbReference type="EMBL" id="CAD8837262.1"/>
    </source>
</evidence>
<dbReference type="EMBL" id="HBFQ01016717">
    <property type="protein sequence ID" value="CAD8837262.1"/>
    <property type="molecule type" value="Transcribed_RNA"/>
</dbReference>
<sequence length="206" mass="22716">MDVLVRYLVEGRTVPVVVRTGTMNWKKVAAKMNGISALRRIMAPRLRHAQRSDHCLPDSPRSVVGTDLTILPAAQNDTGYFVAGEGGTRAFAKVLFHGSAKQQSDNSSARYDRQQELLLINERLLLVGRWNKDARIDDLHLIRRSATASDSCIVIGVEVLNPNKPLLEEIDAVHGHHRDTKVTLCQAALVRVICNVGMVACTKDTA</sequence>
<organism evidence="1">
    <name type="scientific">Noctiluca scintillans</name>
    <name type="common">Sea sparkle</name>
    <name type="synonym">Red tide dinoflagellate</name>
    <dbReference type="NCBI Taxonomy" id="2966"/>
    <lineage>
        <taxon>Eukaryota</taxon>
        <taxon>Sar</taxon>
        <taxon>Alveolata</taxon>
        <taxon>Dinophyceae</taxon>
        <taxon>Noctilucales</taxon>
        <taxon>Noctilucaceae</taxon>
        <taxon>Noctiluca</taxon>
    </lineage>
</organism>
<protein>
    <submittedName>
        <fullName evidence="1">Uncharacterized protein</fullName>
    </submittedName>
</protein>
<name>A0A7S0ZZG9_NOCSC</name>
<reference evidence="1" key="1">
    <citation type="submission" date="2021-01" db="EMBL/GenBank/DDBJ databases">
        <authorList>
            <person name="Corre E."/>
            <person name="Pelletier E."/>
            <person name="Niang G."/>
            <person name="Scheremetjew M."/>
            <person name="Finn R."/>
            <person name="Kale V."/>
            <person name="Holt S."/>
            <person name="Cochrane G."/>
            <person name="Meng A."/>
            <person name="Brown T."/>
            <person name="Cohen L."/>
        </authorList>
    </citation>
    <scope>NUCLEOTIDE SEQUENCE</scope>
</reference>
<proteinExistence type="predicted"/>